<sequence length="280" mass="30952">MPKRLPFLKRAEPVAEPPVPGPPLGLLFFAACPLFLWVFHGSFIGLVAAALLLGLFATGLSMIRQGQRVQAAYDAAEVAYKPRFPRKIFGCVQIGLLVIVLAIPQFASLWVPFLVGMLAAGLGIAAFGPDPMRDKGTDNPEFVLRQRAAELIGATNAALDRMVADLSPLGDAELVRRTQAVQTAVMRLLRALSSDPSELRALRKPLMKFLQMLNFEVDRLVDSWEGEEAPQARTRYVAKLDALARAFEKRARKRRDSETRDAFELETDLLLDRMTHESAA</sequence>
<dbReference type="RefSeq" id="WP_114511624.1">
    <property type="nucleotide sequence ID" value="NZ_QPMK01000011.1"/>
</dbReference>
<dbReference type="PROSITE" id="PS51257">
    <property type="entry name" value="PROKAR_LIPOPROTEIN"/>
    <property type="match status" value="1"/>
</dbReference>
<name>A0A369TJW2_9RHOB</name>
<evidence type="ECO:0008006" key="4">
    <source>
        <dbReference type="Google" id="ProtNLM"/>
    </source>
</evidence>
<comment type="caution">
    <text evidence="2">The sequence shown here is derived from an EMBL/GenBank/DDBJ whole genome shotgun (WGS) entry which is preliminary data.</text>
</comment>
<organism evidence="2 3">
    <name type="scientific">Thalassococcus profundi</name>
    <dbReference type="NCBI Taxonomy" id="2282382"/>
    <lineage>
        <taxon>Bacteria</taxon>
        <taxon>Pseudomonadati</taxon>
        <taxon>Pseudomonadota</taxon>
        <taxon>Alphaproteobacteria</taxon>
        <taxon>Rhodobacterales</taxon>
        <taxon>Roseobacteraceae</taxon>
        <taxon>Thalassococcus</taxon>
    </lineage>
</organism>
<accession>A0A369TJW2</accession>
<dbReference type="Proteomes" id="UP000253977">
    <property type="component" value="Unassembled WGS sequence"/>
</dbReference>
<keyword evidence="1" id="KW-0812">Transmembrane</keyword>
<evidence type="ECO:0000256" key="1">
    <source>
        <dbReference type="SAM" id="Phobius"/>
    </source>
</evidence>
<gene>
    <name evidence="2" type="ORF">DU478_14180</name>
</gene>
<dbReference type="EMBL" id="QPMK01000011">
    <property type="protein sequence ID" value="RDD65583.1"/>
    <property type="molecule type" value="Genomic_DNA"/>
</dbReference>
<evidence type="ECO:0000313" key="2">
    <source>
        <dbReference type="EMBL" id="RDD65583.1"/>
    </source>
</evidence>
<keyword evidence="1" id="KW-1133">Transmembrane helix</keyword>
<keyword evidence="1" id="KW-0472">Membrane</keyword>
<protein>
    <recommendedName>
        <fullName evidence="4">5-bromo-4-chloroindolyl phosphate hydrolysis protein</fullName>
    </recommendedName>
</protein>
<feature type="transmembrane region" description="Helical" evidence="1">
    <location>
        <begin position="44"/>
        <end position="63"/>
    </location>
</feature>
<proteinExistence type="predicted"/>
<evidence type="ECO:0000313" key="3">
    <source>
        <dbReference type="Proteomes" id="UP000253977"/>
    </source>
</evidence>
<dbReference type="AlphaFoldDB" id="A0A369TJW2"/>
<reference evidence="2 3" key="1">
    <citation type="submission" date="2018-07" db="EMBL/GenBank/DDBJ databases">
        <title>Thalassococcus profundi sp. nov., a marine bacterium isolated from deep seawater of Okinawa Trough.</title>
        <authorList>
            <person name="Yu M."/>
        </authorList>
    </citation>
    <scope>NUCLEOTIDE SEQUENCE [LARGE SCALE GENOMIC DNA]</scope>
    <source>
        <strain evidence="2 3">WRAS1</strain>
    </source>
</reference>
<feature type="transmembrane region" description="Helical" evidence="1">
    <location>
        <begin position="84"/>
        <end position="103"/>
    </location>
</feature>
<keyword evidence="3" id="KW-1185">Reference proteome</keyword>
<dbReference type="OrthoDB" id="7877480at2"/>